<dbReference type="EMBL" id="FNBG01000012">
    <property type="protein sequence ID" value="SDF51347.1"/>
    <property type="molecule type" value="Genomic_DNA"/>
</dbReference>
<sequence length="29" mass="3253">MAITFGYVLGALHARSVKQTAKLAWSIRY</sequence>
<evidence type="ECO:0000313" key="1">
    <source>
        <dbReference type="EMBL" id="SDF51347.1"/>
    </source>
</evidence>
<name>A0A1G7LP91_9BACL</name>
<accession>A0A1G7LP91</accession>
<keyword evidence="2" id="KW-1185">Reference proteome</keyword>
<proteinExistence type="predicted"/>
<dbReference type="Proteomes" id="UP000198972">
    <property type="component" value="Unassembled WGS sequence"/>
</dbReference>
<protein>
    <submittedName>
        <fullName evidence="1">Uncharacterized protein</fullName>
    </submittedName>
</protein>
<evidence type="ECO:0000313" key="2">
    <source>
        <dbReference type="Proteomes" id="UP000198972"/>
    </source>
</evidence>
<organism evidence="1 2">
    <name type="scientific">Fontibacillus panacisegetis</name>
    <dbReference type="NCBI Taxonomy" id="670482"/>
    <lineage>
        <taxon>Bacteria</taxon>
        <taxon>Bacillati</taxon>
        <taxon>Bacillota</taxon>
        <taxon>Bacilli</taxon>
        <taxon>Bacillales</taxon>
        <taxon>Paenibacillaceae</taxon>
        <taxon>Fontibacillus</taxon>
    </lineage>
</organism>
<reference evidence="1 2" key="1">
    <citation type="submission" date="2016-10" db="EMBL/GenBank/DDBJ databases">
        <authorList>
            <person name="de Groot N.N."/>
        </authorList>
    </citation>
    <scope>NUCLEOTIDE SEQUENCE [LARGE SCALE GENOMIC DNA]</scope>
    <source>
        <strain evidence="1 2">DSM 28129</strain>
    </source>
</reference>
<gene>
    <name evidence="1" type="ORF">SAMN04488542_11216</name>
</gene>
<dbReference type="AlphaFoldDB" id="A0A1G7LP91"/>